<evidence type="ECO:0000256" key="2">
    <source>
        <dbReference type="SAM" id="MobiDB-lite"/>
    </source>
</evidence>
<reference evidence="4" key="1">
    <citation type="submission" date="2020-02" db="EMBL/GenBank/DDBJ databases">
        <authorList>
            <person name="Scholz U."/>
            <person name="Mascher M."/>
            <person name="Fiebig A."/>
        </authorList>
    </citation>
    <scope>NUCLEOTIDE SEQUENCE</scope>
</reference>
<dbReference type="InterPro" id="IPR000504">
    <property type="entry name" value="RRM_dom"/>
</dbReference>
<dbReference type="CDD" id="cd00590">
    <property type="entry name" value="RRM_SF"/>
    <property type="match status" value="1"/>
</dbReference>
<dbReference type="SUPFAM" id="SSF54928">
    <property type="entry name" value="RNA-binding domain, RBD"/>
    <property type="match status" value="1"/>
</dbReference>
<name>A0A7I8KPX0_SPIIN</name>
<evidence type="ECO:0000259" key="3">
    <source>
        <dbReference type="PROSITE" id="PS50102"/>
    </source>
</evidence>
<keyword evidence="1" id="KW-0694">RNA-binding</keyword>
<protein>
    <recommendedName>
        <fullName evidence="3">RRM domain-containing protein</fullName>
    </recommendedName>
</protein>
<evidence type="ECO:0000256" key="1">
    <source>
        <dbReference type="PROSITE-ProRule" id="PRU00176"/>
    </source>
</evidence>
<dbReference type="Proteomes" id="UP000663760">
    <property type="component" value="Chromosome 7"/>
</dbReference>
<organism evidence="4 5">
    <name type="scientific">Spirodela intermedia</name>
    <name type="common">Intermediate duckweed</name>
    <dbReference type="NCBI Taxonomy" id="51605"/>
    <lineage>
        <taxon>Eukaryota</taxon>
        <taxon>Viridiplantae</taxon>
        <taxon>Streptophyta</taxon>
        <taxon>Embryophyta</taxon>
        <taxon>Tracheophyta</taxon>
        <taxon>Spermatophyta</taxon>
        <taxon>Magnoliopsida</taxon>
        <taxon>Liliopsida</taxon>
        <taxon>Araceae</taxon>
        <taxon>Lemnoideae</taxon>
        <taxon>Spirodela</taxon>
    </lineage>
</organism>
<dbReference type="InterPro" id="IPR035979">
    <property type="entry name" value="RBD_domain_sf"/>
</dbReference>
<feature type="region of interest" description="Disordered" evidence="2">
    <location>
        <begin position="1"/>
        <end position="31"/>
    </location>
</feature>
<dbReference type="OrthoDB" id="1908804at2759"/>
<dbReference type="AlphaFoldDB" id="A0A7I8KPX0"/>
<feature type="domain" description="RRM" evidence="3">
    <location>
        <begin position="66"/>
        <end position="142"/>
    </location>
</feature>
<dbReference type="EMBL" id="LR746270">
    <property type="protein sequence ID" value="CAA7399148.1"/>
    <property type="molecule type" value="Genomic_DNA"/>
</dbReference>
<keyword evidence="5" id="KW-1185">Reference proteome</keyword>
<dbReference type="PROSITE" id="PS50102">
    <property type="entry name" value="RRM"/>
    <property type="match status" value="1"/>
</dbReference>
<dbReference type="GO" id="GO:0003723">
    <property type="term" value="F:RNA binding"/>
    <property type="evidence" value="ECO:0007669"/>
    <property type="project" value="UniProtKB-UniRule"/>
</dbReference>
<dbReference type="InterPro" id="IPR012677">
    <property type="entry name" value="Nucleotide-bd_a/b_plait_sf"/>
</dbReference>
<proteinExistence type="predicted"/>
<sequence length="204" mass="22074">MTRRRGREEEPELDASYTNAAGPSRKRRRGRRQLLVEEGAADALASTDKVKVGYADQGATDGSGSTVVVVNGLPSDCTVLELKSRMQMYGSIARIRIDDGEGLGYVKYRNPDQSRAAIAAAANPVLGITIGTGKVQVYEASEPAPQWQPSTGLSGPSKLLRAEHPLRKYGRGNKLLSEGRLTFDRGGSDMQHDGRQIVAYDDIL</sequence>
<gene>
    <name evidence="4" type="ORF">SI8410_07009818</name>
</gene>
<dbReference type="SMART" id="SM00360">
    <property type="entry name" value="RRM"/>
    <property type="match status" value="1"/>
</dbReference>
<dbReference type="Pfam" id="PF00076">
    <property type="entry name" value="RRM_1"/>
    <property type="match status" value="1"/>
</dbReference>
<accession>A0A7I8KPX0</accession>
<evidence type="ECO:0000313" key="4">
    <source>
        <dbReference type="EMBL" id="CAA7399148.1"/>
    </source>
</evidence>
<dbReference type="Gene3D" id="3.30.70.330">
    <property type="match status" value="1"/>
</dbReference>
<evidence type="ECO:0000313" key="5">
    <source>
        <dbReference type="Proteomes" id="UP000663760"/>
    </source>
</evidence>